<name>A0AAW2YRD5_9EUKA</name>
<organism evidence="2 3">
    <name type="scientific">Acrasis kona</name>
    <dbReference type="NCBI Taxonomy" id="1008807"/>
    <lineage>
        <taxon>Eukaryota</taxon>
        <taxon>Discoba</taxon>
        <taxon>Heterolobosea</taxon>
        <taxon>Tetramitia</taxon>
        <taxon>Eutetramitia</taxon>
        <taxon>Acrasidae</taxon>
        <taxon>Acrasis</taxon>
    </lineage>
</organism>
<keyword evidence="3" id="KW-1185">Reference proteome</keyword>
<accession>A0AAW2YRD5</accession>
<evidence type="ECO:0000313" key="3">
    <source>
        <dbReference type="Proteomes" id="UP001431209"/>
    </source>
</evidence>
<protein>
    <submittedName>
        <fullName evidence="2">Uncharacterized protein</fullName>
    </submittedName>
</protein>
<dbReference type="EMBL" id="JAOPGA020000586">
    <property type="protein sequence ID" value="KAL0479697.1"/>
    <property type="molecule type" value="Genomic_DNA"/>
</dbReference>
<proteinExistence type="predicted"/>
<keyword evidence="1" id="KW-1133">Transmembrane helix</keyword>
<sequence length="179" mass="20034">MLSNGLPNTKAVKRHLVSFIIGGVWIVFAALEFATPFFIFTNKEQNRELTKSENGDMIYLYTCPIFIVPVVGVIAILAGVCSHIISIILHFTAAIFNIGVMTYFIIFFQSRAGMDLTNKLYQLVVPPIIIACVAIGSIVLTLDQCRLAYYNRKKEHEESNTHYIAMKGGKMNDFDSDSD</sequence>
<keyword evidence="1" id="KW-0812">Transmembrane</keyword>
<evidence type="ECO:0000313" key="2">
    <source>
        <dbReference type="EMBL" id="KAL0479697.1"/>
    </source>
</evidence>
<dbReference type="AlphaFoldDB" id="A0AAW2YRD5"/>
<dbReference type="Proteomes" id="UP001431209">
    <property type="component" value="Unassembled WGS sequence"/>
</dbReference>
<feature type="transmembrane region" description="Helical" evidence="1">
    <location>
        <begin position="58"/>
        <end position="80"/>
    </location>
</feature>
<feature type="transmembrane region" description="Helical" evidence="1">
    <location>
        <begin position="87"/>
        <end position="108"/>
    </location>
</feature>
<comment type="caution">
    <text evidence="2">The sequence shown here is derived from an EMBL/GenBank/DDBJ whole genome shotgun (WGS) entry which is preliminary data.</text>
</comment>
<feature type="transmembrane region" description="Helical" evidence="1">
    <location>
        <begin position="120"/>
        <end position="142"/>
    </location>
</feature>
<feature type="transmembrane region" description="Helical" evidence="1">
    <location>
        <begin position="16"/>
        <end position="38"/>
    </location>
</feature>
<keyword evidence="1" id="KW-0472">Membrane</keyword>
<gene>
    <name evidence="2" type="ORF">AKO1_007521</name>
</gene>
<evidence type="ECO:0000256" key="1">
    <source>
        <dbReference type="SAM" id="Phobius"/>
    </source>
</evidence>
<reference evidence="2 3" key="1">
    <citation type="submission" date="2024-03" db="EMBL/GenBank/DDBJ databases">
        <title>The Acrasis kona genome and developmental transcriptomes reveal deep origins of eukaryotic multicellular pathways.</title>
        <authorList>
            <person name="Sheikh S."/>
            <person name="Fu C.-J."/>
            <person name="Brown M.W."/>
            <person name="Baldauf S.L."/>
        </authorList>
    </citation>
    <scope>NUCLEOTIDE SEQUENCE [LARGE SCALE GENOMIC DNA]</scope>
    <source>
        <strain evidence="2 3">ATCC MYA-3509</strain>
    </source>
</reference>